<gene>
    <name evidence="3" type="ORF">OIDMADRAFT_128585</name>
</gene>
<feature type="non-terminal residue" evidence="3">
    <location>
        <position position="1"/>
    </location>
</feature>
<evidence type="ECO:0000313" key="3">
    <source>
        <dbReference type="EMBL" id="KIM98520.1"/>
    </source>
</evidence>
<evidence type="ECO:0000256" key="1">
    <source>
        <dbReference type="ARBA" id="ARBA00022737"/>
    </source>
</evidence>
<reference evidence="4" key="2">
    <citation type="submission" date="2015-01" db="EMBL/GenBank/DDBJ databases">
        <title>Evolutionary Origins and Diversification of the Mycorrhizal Mutualists.</title>
        <authorList>
            <consortium name="DOE Joint Genome Institute"/>
            <consortium name="Mycorrhizal Genomics Consortium"/>
            <person name="Kohler A."/>
            <person name="Kuo A."/>
            <person name="Nagy L.G."/>
            <person name="Floudas D."/>
            <person name="Copeland A."/>
            <person name="Barry K.W."/>
            <person name="Cichocki N."/>
            <person name="Veneault-Fourrey C."/>
            <person name="LaButti K."/>
            <person name="Lindquist E.A."/>
            <person name="Lipzen A."/>
            <person name="Lundell T."/>
            <person name="Morin E."/>
            <person name="Murat C."/>
            <person name="Riley R."/>
            <person name="Ohm R."/>
            <person name="Sun H."/>
            <person name="Tunlid A."/>
            <person name="Henrissat B."/>
            <person name="Grigoriev I.V."/>
            <person name="Hibbett D.S."/>
            <person name="Martin F."/>
        </authorList>
    </citation>
    <scope>NUCLEOTIDE SEQUENCE [LARGE SCALE GENOMIC DNA]</scope>
    <source>
        <strain evidence="4">Zn</strain>
    </source>
</reference>
<dbReference type="InterPro" id="IPR027417">
    <property type="entry name" value="P-loop_NTPase"/>
</dbReference>
<dbReference type="InterPro" id="IPR056884">
    <property type="entry name" value="NPHP3-like_N"/>
</dbReference>
<keyword evidence="4" id="KW-1185">Reference proteome</keyword>
<protein>
    <recommendedName>
        <fullName evidence="2">Nephrocystin 3-like N-terminal domain-containing protein</fullName>
    </recommendedName>
</protein>
<dbReference type="Gene3D" id="3.40.50.300">
    <property type="entry name" value="P-loop containing nucleotide triphosphate hydrolases"/>
    <property type="match status" value="1"/>
</dbReference>
<accession>A0A0C3GR47</accession>
<name>A0A0C3GR47_OIDMZ</name>
<dbReference type="InParanoid" id="A0A0C3GR47"/>
<dbReference type="Pfam" id="PF24883">
    <property type="entry name" value="NPHP3_N"/>
    <property type="match status" value="1"/>
</dbReference>
<organism evidence="3 4">
    <name type="scientific">Oidiodendron maius (strain Zn)</name>
    <dbReference type="NCBI Taxonomy" id="913774"/>
    <lineage>
        <taxon>Eukaryota</taxon>
        <taxon>Fungi</taxon>
        <taxon>Dikarya</taxon>
        <taxon>Ascomycota</taxon>
        <taxon>Pezizomycotina</taxon>
        <taxon>Leotiomycetes</taxon>
        <taxon>Leotiomycetes incertae sedis</taxon>
        <taxon>Myxotrichaceae</taxon>
        <taxon>Oidiodendron</taxon>
    </lineage>
</organism>
<sequence length="201" mass="23350">QKVQKTWNEKKKQFMKLIQVIGKSSREVEGELLELKDNLAVIQNSQAYLHDDLSGFHRRQDNRDFLEDRLTVLNWLTPINYAAQQSDFICWRQARTGQWLLDSRELKTWVETERQTLFCPCIPGAGKTILTSIVINELTTRFIDDNNISIVYLYCNFRRQDNQMAEDLLTNLLKQMCQGQSSLPESVKALQNSHKDAGTNP</sequence>
<dbReference type="Proteomes" id="UP000054321">
    <property type="component" value="Unassembled WGS sequence"/>
</dbReference>
<dbReference type="PANTHER" id="PTHR10039:SF15">
    <property type="entry name" value="NACHT DOMAIN-CONTAINING PROTEIN"/>
    <property type="match status" value="1"/>
</dbReference>
<evidence type="ECO:0000313" key="4">
    <source>
        <dbReference type="Proteomes" id="UP000054321"/>
    </source>
</evidence>
<dbReference type="PANTHER" id="PTHR10039">
    <property type="entry name" value="AMELOGENIN"/>
    <property type="match status" value="1"/>
</dbReference>
<dbReference type="STRING" id="913774.A0A0C3GR47"/>
<evidence type="ECO:0000259" key="2">
    <source>
        <dbReference type="Pfam" id="PF24883"/>
    </source>
</evidence>
<dbReference type="HOGENOM" id="CLU_1363283_0_0_1"/>
<reference evidence="3 4" key="1">
    <citation type="submission" date="2014-04" db="EMBL/GenBank/DDBJ databases">
        <authorList>
            <consortium name="DOE Joint Genome Institute"/>
            <person name="Kuo A."/>
            <person name="Martino E."/>
            <person name="Perotto S."/>
            <person name="Kohler A."/>
            <person name="Nagy L.G."/>
            <person name="Floudas D."/>
            <person name="Copeland A."/>
            <person name="Barry K.W."/>
            <person name="Cichocki N."/>
            <person name="Veneault-Fourrey C."/>
            <person name="LaButti K."/>
            <person name="Lindquist E.A."/>
            <person name="Lipzen A."/>
            <person name="Lundell T."/>
            <person name="Morin E."/>
            <person name="Murat C."/>
            <person name="Sun H."/>
            <person name="Tunlid A."/>
            <person name="Henrissat B."/>
            <person name="Grigoriev I.V."/>
            <person name="Hibbett D.S."/>
            <person name="Martin F."/>
            <person name="Nordberg H.P."/>
            <person name="Cantor M.N."/>
            <person name="Hua S.X."/>
        </authorList>
    </citation>
    <scope>NUCLEOTIDE SEQUENCE [LARGE SCALE GENOMIC DNA]</scope>
    <source>
        <strain evidence="3 4">Zn</strain>
    </source>
</reference>
<dbReference type="OrthoDB" id="195446at2759"/>
<dbReference type="AlphaFoldDB" id="A0A0C3GR47"/>
<proteinExistence type="predicted"/>
<feature type="domain" description="Nephrocystin 3-like N-terminal" evidence="2">
    <location>
        <begin position="96"/>
        <end position="195"/>
    </location>
</feature>
<keyword evidence="1" id="KW-0677">Repeat</keyword>
<dbReference type="EMBL" id="KN832880">
    <property type="protein sequence ID" value="KIM98520.1"/>
    <property type="molecule type" value="Genomic_DNA"/>
</dbReference>